<reference evidence="1" key="1">
    <citation type="submission" date="2019-08" db="EMBL/GenBank/DDBJ databases">
        <authorList>
            <person name="Kucharzyk K."/>
            <person name="Murdoch R.W."/>
            <person name="Higgins S."/>
            <person name="Loffler F."/>
        </authorList>
    </citation>
    <scope>NUCLEOTIDE SEQUENCE</scope>
</reference>
<gene>
    <name evidence="1" type="ORF">SDC9_47550</name>
</gene>
<sequence length="117" mass="12869">MTRFPGRGNTHFQGMGVDVQMLTENIVTVSGTLHLVRVEASAGKPKKYMPFSVRQDTPGTDGSVRKDFLLARIYDPRIQEEMKSLKEGVPVRVQGDVRSSLGSGEMYINVTAIEALA</sequence>
<comment type="caution">
    <text evidence="1">The sequence shown here is derived from an EMBL/GenBank/DDBJ whole genome shotgun (WGS) entry which is preliminary data.</text>
</comment>
<name>A0A644WCU3_9ZZZZ</name>
<evidence type="ECO:0008006" key="2">
    <source>
        <dbReference type="Google" id="ProtNLM"/>
    </source>
</evidence>
<evidence type="ECO:0000313" key="1">
    <source>
        <dbReference type="EMBL" id="MPM01311.1"/>
    </source>
</evidence>
<protein>
    <recommendedName>
        <fullName evidence="2">Single-stranded DNA-binding protein</fullName>
    </recommendedName>
</protein>
<dbReference type="AlphaFoldDB" id="A0A644WCU3"/>
<dbReference type="EMBL" id="VSSQ01000787">
    <property type="protein sequence ID" value="MPM01311.1"/>
    <property type="molecule type" value="Genomic_DNA"/>
</dbReference>
<proteinExistence type="predicted"/>
<organism evidence="1">
    <name type="scientific">bioreactor metagenome</name>
    <dbReference type="NCBI Taxonomy" id="1076179"/>
    <lineage>
        <taxon>unclassified sequences</taxon>
        <taxon>metagenomes</taxon>
        <taxon>ecological metagenomes</taxon>
    </lineage>
</organism>
<accession>A0A644WCU3</accession>